<feature type="compositionally biased region" description="Pro residues" evidence="1">
    <location>
        <begin position="103"/>
        <end position="115"/>
    </location>
</feature>
<organism evidence="2 3">
    <name type="scientific">Muraenolepis orangiensis</name>
    <name type="common">Patagonian moray cod</name>
    <dbReference type="NCBI Taxonomy" id="630683"/>
    <lineage>
        <taxon>Eukaryota</taxon>
        <taxon>Metazoa</taxon>
        <taxon>Chordata</taxon>
        <taxon>Craniata</taxon>
        <taxon>Vertebrata</taxon>
        <taxon>Euteleostomi</taxon>
        <taxon>Actinopterygii</taxon>
        <taxon>Neopterygii</taxon>
        <taxon>Teleostei</taxon>
        <taxon>Neoteleostei</taxon>
        <taxon>Acanthomorphata</taxon>
        <taxon>Zeiogadaria</taxon>
        <taxon>Gadariae</taxon>
        <taxon>Gadiformes</taxon>
        <taxon>Muraenolepidoidei</taxon>
        <taxon>Muraenolepididae</taxon>
        <taxon>Muraenolepis</taxon>
    </lineage>
</organism>
<reference evidence="2" key="1">
    <citation type="submission" date="2022-07" db="EMBL/GenBank/DDBJ databases">
        <title>Chromosome-level genome of Muraenolepis orangiensis.</title>
        <authorList>
            <person name="Kim J."/>
        </authorList>
    </citation>
    <scope>NUCLEOTIDE SEQUENCE</scope>
    <source>
        <strain evidence="2">KU_S4_2022</strain>
        <tissue evidence="2">Muscle</tissue>
    </source>
</reference>
<sequence length="142" mass="15175">MAEPNHGRPQRKMSTAGDSLYKVLGLEKGASLEDIKKAYSSERRCKPPEDDGNYQYVDPEDLEAQIKAEQDGGNTVIIVQPPTSPSSEDPDSQAPPVQTQQPIPLPMPAATPAPEPQLNASSPTSTSPAGEENPGETLPRSK</sequence>
<evidence type="ECO:0000313" key="3">
    <source>
        <dbReference type="Proteomes" id="UP001148018"/>
    </source>
</evidence>
<dbReference type="InterPro" id="IPR001623">
    <property type="entry name" value="DnaJ_domain"/>
</dbReference>
<keyword evidence="3" id="KW-1185">Reference proteome</keyword>
<comment type="caution">
    <text evidence="2">The sequence shown here is derived from an EMBL/GenBank/DDBJ whole genome shotgun (WGS) entry which is preliminary data.</text>
</comment>
<name>A0A9Q0IRW5_9TELE</name>
<feature type="region of interest" description="Disordered" evidence="1">
    <location>
        <begin position="68"/>
        <end position="142"/>
    </location>
</feature>
<protein>
    <submittedName>
        <fullName evidence="2">Uncharacterized protein</fullName>
    </submittedName>
</protein>
<dbReference type="Gene3D" id="1.10.287.110">
    <property type="entry name" value="DnaJ domain"/>
    <property type="match status" value="1"/>
</dbReference>
<dbReference type="SUPFAM" id="SSF46565">
    <property type="entry name" value="Chaperone J-domain"/>
    <property type="match status" value="1"/>
</dbReference>
<accession>A0A9Q0IRW5</accession>
<dbReference type="EMBL" id="JANIIK010000042">
    <property type="protein sequence ID" value="KAJ3606926.1"/>
    <property type="molecule type" value="Genomic_DNA"/>
</dbReference>
<proteinExistence type="predicted"/>
<dbReference type="CDD" id="cd06257">
    <property type="entry name" value="DnaJ"/>
    <property type="match status" value="1"/>
</dbReference>
<gene>
    <name evidence="2" type="ORF">NHX12_026442</name>
</gene>
<evidence type="ECO:0000256" key="1">
    <source>
        <dbReference type="SAM" id="MobiDB-lite"/>
    </source>
</evidence>
<evidence type="ECO:0000313" key="2">
    <source>
        <dbReference type="EMBL" id="KAJ3606926.1"/>
    </source>
</evidence>
<dbReference type="AlphaFoldDB" id="A0A9Q0IRW5"/>
<dbReference type="OrthoDB" id="445556at2759"/>
<dbReference type="Proteomes" id="UP001148018">
    <property type="component" value="Unassembled WGS sequence"/>
</dbReference>
<dbReference type="InterPro" id="IPR036869">
    <property type="entry name" value="J_dom_sf"/>
</dbReference>
<feature type="compositionally biased region" description="Polar residues" evidence="1">
    <location>
        <begin position="118"/>
        <end position="128"/>
    </location>
</feature>